<accession>A0A084IJJ7</accession>
<name>A0A084IJJ7_SALHC</name>
<organism evidence="3 4">
    <name type="scientific">Salinisphaera hydrothermalis (strain C41B8)</name>
    <dbReference type="NCBI Taxonomy" id="1304275"/>
    <lineage>
        <taxon>Bacteria</taxon>
        <taxon>Pseudomonadati</taxon>
        <taxon>Pseudomonadota</taxon>
        <taxon>Gammaproteobacteria</taxon>
        <taxon>Salinisphaerales</taxon>
        <taxon>Salinisphaeraceae</taxon>
        <taxon>Salinisphaera</taxon>
    </lineage>
</organism>
<dbReference type="Proteomes" id="UP000028302">
    <property type="component" value="Unassembled WGS sequence"/>
</dbReference>
<dbReference type="eggNOG" id="ENOG502Z7Y3">
    <property type="taxonomic scope" value="Bacteria"/>
</dbReference>
<dbReference type="AlphaFoldDB" id="A0A084IJJ7"/>
<dbReference type="Pfam" id="PF25838">
    <property type="entry name" value="Apionate_lact_M"/>
    <property type="match status" value="1"/>
</dbReference>
<gene>
    <name evidence="3" type="ORF">C41B8_12439</name>
</gene>
<evidence type="ECO:0000313" key="4">
    <source>
        <dbReference type="Proteomes" id="UP000028302"/>
    </source>
</evidence>
<protein>
    <submittedName>
        <fullName evidence="3">Uncharacterized protein</fullName>
    </submittedName>
</protein>
<evidence type="ECO:0000259" key="1">
    <source>
        <dbReference type="Pfam" id="PF25838"/>
    </source>
</evidence>
<proteinExistence type="predicted"/>
<dbReference type="EMBL" id="APNK01000020">
    <property type="protein sequence ID" value="KEZ76881.1"/>
    <property type="molecule type" value="Genomic_DNA"/>
</dbReference>
<dbReference type="STRING" id="1304275.C41B8_12439"/>
<sequence length="394" mass="42986">MKPIAITPRPLETRVPDLGVGLWAAHAPANDMLTAQLDALRPGHVDLLVDLRVDDEIDTLESVLSLFRGRECQLWLYLICDDDAPQAGLARLAEILGTEAEGISGMLLTPAAYLNSYQPDGDWPRTTTPAALVSQARRYWPNLAIGGGFPTYFTELNRCRPDPSTIDFLTHATSPIVHAADDVSVMETLESLPFIFESARAIAPGRRYRITTSAIGAWTNPYGKTITPNATLERVTLSDNDPRQRALFAAAWSVGYLAQAIGRVDSLTLSSIGHPFPIAEPAARYPIFDVLRRLNIGTGRPAMGVAEPLNCLAALGWQTEDERAEFWLANLTDETCVVTVAGTRYAAVLDEQTNPSASALRDWPLERLALCNESPLTLAPYAIARLEITLAHST</sequence>
<dbReference type="OrthoDB" id="931854at2"/>
<dbReference type="InterPro" id="IPR058789">
    <property type="entry name" value="ApnL_C"/>
</dbReference>
<dbReference type="RefSeq" id="WP_051883473.1">
    <property type="nucleotide sequence ID" value="NZ_APNK01000020.1"/>
</dbReference>
<dbReference type="InterPro" id="IPR058787">
    <property type="entry name" value="ApnL_M"/>
</dbReference>
<evidence type="ECO:0000313" key="3">
    <source>
        <dbReference type="EMBL" id="KEZ76881.1"/>
    </source>
</evidence>
<keyword evidence="4" id="KW-1185">Reference proteome</keyword>
<feature type="domain" description="D-apionate lactonase TIM barrel" evidence="1">
    <location>
        <begin position="18"/>
        <end position="295"/>
    </location>
</feature>
<reference evidence="3 4" key="1">
    <citation type="submission" date="2013-03" db="EMBL/GenBank/DDBJ databases">
        <title>Salinisphaera hydrothermalis C41B8 Genome Sequencing.</title>
        <authorList>
            <person name="Li C."/>
            <person name="Lai Q."/>
            <person name="Shao Z."/>
        </authorList>
    </citation>
    <scope>NUCLEOTIDE SEQUENCE [LARGE SCALE GENOMIC DNA]</scope>
    <source>
        <strain evidence="3 4">C41B8</strain>
    </source>
</reference>
<evidence type="ECO:0000259" key="2">
    <source>
        <dbReference type="Pfam" id="PF25839"/>
    </source>
</evidence>
<dbReference type="Pfam" id="PF25839">
    <property type="entry name" value="Apionate_lact_C"/>
    <property type="match status" value="1"/>
</dbReference>
<feature type="domain" description="D-apionate lactonase C-terminal" evidence="2">
    <location>
        <begin position="312"/>
        <end position="386"/>
    </location>
</feature>
<comment type="caution">
    <text evidence="3">The sequence shown here is derived from an EMBL/GenBank/DDBJ whole genome shotgun (WGS) entry which is preliminary data.</text>
</comment>